<feature type="transmembrane region" description="Helical" evidence="8">
    <location>
        <begin position="241"/>
        <end position="259"/>
    </location>
</feature>
<feature type="transmembrane region" description="Helical" evidence="8">
    <location>
        <begin position="206"/>
        <end position="229"/>
    </location>
</feature>
<keyword evidence="6 8" id="KW-1133">Transmembrane helix</keyword>
<dbReference type="PANTHER" id="PTHR30269:SF37">
    <property type="entry name" value="MEMBRANE TRANSPORTER PROTEIN"/>
    <property type="match status" value="1"/>
</dbReference>
<accession>A0A975EQS3</accession>
<dbReference type="Pfam" id="PF01925">
    <property type="entry name" value="TauE"/>
    <property type="match status" value="1"/>
</dbReference>
<comment type="similarity">
    <text evidence="2 8">Belongs to the 4-toluene sulfonate uptake permease (TSUP) (TC 2.A.102) family.</text>
</comment>
<sequence>MGCIPWYARDFAALLRCELDIQFFVTLSLAVLFAGISKGGFGGGVAFVSSAILAIILPPTMAIGIMLPLLMVMDVASVGPFWKRWDPEAARVLILGGIPGVFAGAAFITYTNDDVLRFLIGAISLGFVLWSMLPKAAVATRRFSAKVGYGAGFASGFTSFVSHAGGPPAAMYLLGQRFDKTTYHATAIVVFWAINALKAIPYGFLGFFTLETLTLDLYMIPFALIGVYLGVKAHHMVSDRVFFGLTYLLLAGAGCKLIWDALT</sequence>
<evidence type="ECO:0000256" key="4">
    <source>
        <dbReference type="ARBA" id="ARBA00022475"/>
    </source>
</evidence>
<proteinExistence type="inferred from homology"/>
<evidence type="ECO:0000256" key="7">
    <source>
        <dbReference type="ARBA" id="ARBA00023136"/>
    </source>
</evidence>
<dbReference type="GO" id="GO:0005886">
    <property type="term" value="C:plasma membrane"/>
    <property type="evidence" value="ECO:0007669"/>
    <property type="project" value="UniProtKB-SubCell"/>
</dbReference>
<evidence type="ECO:0000313" key="9">
    <source>
        <dbReference type="EMBL" id="QTN36632.1"/>
    </source>
</evidence>
<keyword evidence="7 8" id="KW-0472">Membrane</keyword>
<feature type="transmembrane region" description="Helical" evidence="8">
    <location>
        <begin position="47"/>
        <end position="71"/>
    </location>
</feature>
<dbReference type="AlphaFoldDB" id="A0A975EQS3"/>
<protein>
    <recommendedName>
        <fullName evidence="8">Probable membrane transporter protein</fullName>
    </recommendedName>
</protein>
<evidence type="ECO:0000256" key="6">
    <source>
        <dbReference type="ARBA" id="ARBA00022989"/>
    </source>
</evidence>
<dbReference type="EMBL" id="CP060010">
    <property type="protein sequence ID" value="QTN36632.1"/>
    <property type="molecule type" value="Genomic_DNA"/>
</dbReference>
<dbReference type="KEGG" id="cact:HZ995_03670"/>
<gene>
    <name evidence="9" type="ORF">HZ995_03670</name>
</gene>
<evidence type="ECO:0000256" key="3">
    <source>
        <dbReference type="ARBA" id="ARBA00022448"/>
    </source>
</evidence>
<evidence type="ECO:0000256" key="2">
    <source>
        <dbReference type="ARBA" id="ARBA00009142"/>
    </source>
</evidence>
<evidence type="ECO:0000256" key="1">
    <source>
        <dbReference type="ARBA" id="ARBA00004651"/>
    </source>
</evidence>
<keyword evidence="3" id="KW-0813">Transport</keyword>
<feature type="transmembrane region" description="Helical" evidence="8">
    <location>
        <begin position="92"/>
        <end position="110"/>
    </location>
</feature>
<dbReference type="InterPro" id="IPR052017">
    <property type="entry name" value="TSUP"/>
</dbReference>
<dbReference type="InterPro" id="IPR002781">
    <property type="entry name" value="TM_pro_TauE-like"/>
</dbReference>
<name>A0A975EQS3_9RHOB</name>
<feature type="transmembrane region" description="Helical" evidence="8">
    <location>
        <begin position="21"/>
        <end position="41"/>
    </location>
</feature>
<keyword evidence="5 8" id="KW-0812">Transmembrane</keyword>
<dbReference type="Proteomes" id="UP000665026">
    <property type="component" value="Chromosome"/>
</dbReference>
<organism evidence="9 10">
    <name type="scientific">Cognatishimia activa</name>
    <dbReference type="NCBI Taxonomy" id="1715691"/>
    <lineage>
        <taxon>Bacteria</taxon>
        <taxon>Pseudomonadati</taxon>
        <taxon>Pseudomonadota</taxon>
        <taxon>Alphaproteobacteria</taxon>
        <taxon>Rhodobacterales</taxon>
        <taxon>Paracoccaceae</taxon>
        <taxon>Cognatishimia</taxon>
    </lineage>
</organism>
<feature type="transmembrane region" description="Helical" evidence="8">
    <location>
        <begin position="116"/>
        <end position="133"/>
    </location>
</feature>
<evidence type="ECO:0000313" key="10">
    <source>
        <dbReference type="Proteomes" id="UP000665026"/>
    </source>
</evidence>
<feature type="transmembrane region" description="Helical" evidence="8">
    <location>
        <begin position="181"/>
        <end position="200"/>
    </location>
</feature>
<evidence type="ECO:0000256" key="8">
    <source>
        <dbReference type="RuleBase" id="RU363041"/>
    </source>
</evidence>
<evidence type="ECO:0000256" key="5">
    <source>
        <dbReference type="ARBA" id="ARBA00022692"/>
    </source>
</evidence>
<dbReference type="PANTHER" id="PTHR30269">
    <property type="entry name" value="TRANSMEMBRANE PROTEIN YFCA"/>
    <property type="match status" value="1"/>
</dbReference>
<keyword evidence="4 8" id="KW-1003">Cell membrane</keyword>
<comment type="subcellular location">
    <subcellularLocation>
        <location evidence="1 8">Cell membrane</location>
        <topology evidence="1 8">Multi-pass membrane protein</topology>
    </subcellularLocation>
</comment>
<reference evidence="9" key="1">
    <citation type="submission" date="2020-07" db="EMBL/GenBank/DDBJ databases">
        <title>Genome sequences of bacteria associated with the marine, planktonic diatom Thalassiosira profunda strain ECT2AJA-044.</title>
        <authorList>
            <person name="Gargas C.B."/>
            <person name="Roberts W.R."/>
            <person name="Alverson A.J."/>
        </authorList>
    </citation>
    <scope>NUCLEOTIDE SEQUENCE</scope>
    <source>
        <strain evidence="9">ECT2AJA-044</strain>
    </source>
</reference>